<reference evidence="3 4" key="1">
    <citation type="submission" date="2019-06" db="EMBL/GenBank/DDBJ databases">
        <title>Sequencing the genomes of 1000 actinobacteria strains.</title>
        <authorList>
            <person name="Klenk H.-P."/>
        </authorList>
    </citation>
    <scope>NUCLEOTIDE SEQUENCE [LARGE SCALE GENOMIC DNA]</scope>
    <source>
        <strain evidence="3 4">DSM 4813</strain>
    </source>
</reference>
<keyword evidence="4" id="KW-1185">Reference proteome</keyword>
<evidence type="ECO:0000313" key="4">
    <source>
        <dbReference type="Proteomes" id="UP000315389"/>
    </source>
</evidence>
<dbReference type="Proteomes" id="UP000315389">
    <property type="component" value="Unassembled WGS sequence"/>
</dbReference>
<evidence type="ECO:0000256" key="2">
    <source>
        <dbReference type="SAM" id="Phobius"/>
    </source>
</evidence>
<dbReference type="OrthoDB" id="9828871at2"/>
<feature type="region of interest" description="Disordered" evidence="1">
    <location>
        <begin position="237"/>
        <end position="278"/>
    </location>
</feature>
<sequence>MTDYVTPQYPAQPQYPGQPSPPKTATGLGKVLTFLGIALTVVCIGLIAVIVVNVAAMPKEITSGAVADESNGFTAEGLKAGRTYVIFPSVMTSTTSTRGNDGSDWSSSSSSSSSIYRISASDIVLEDSAGAVVDLAPTTFESLGTFIEEVLSPVGRFTATSDGPYFVTVASSAQVPTGFELTFVEQGTVDGIAAKARTAFIALIATIVLGFFASVFLIWGIILWAVRASRKRKLAQQAGNWGGPQPPQAGNWGGPQPPQAGNWGAAAPVEPQRPFYSE</sequence>
<accession>A0A542ZVN9</accession>
<comment type="caution">
    <text evidence="3">The sequence shown here is derived from an EMBL/GenBank/DDBJ whole genome shotgun (WGS) entry which is preliminary data.</text>
</comment>
<name>A0A542ZVN9_RARFA</name>
<evidence type="ECO:0000256" key="1">
    <source>
        <dbReference type="SAM" id="MobiDB-lite"/>
    </source>
</evidence>
<keyword evidence="2" id="KW-0472">Membrane</keyword>
<dbReference type="RefSeq" id="WP_142119040.1">
    <property type="nucleotide sequence ID" value="NZ_BAAASV010000003.1"/>
</dbReference>
<protein>
    <submittedName>
        <fullName evidence="3">Uncharacterized protein</fullName>
    </submittedName>
</protein>
<gene>
    <name evidence="3" type="ORF">FB461_0734</name>
</gene>
<feature type="transmembrane region" description="Helical" evidence="2">
    <location>
        <begin position="31"/>
        <end position="56"/>
    </location>
</feature>
<keyword evidence="2" id="KW-0812">Transmembrane</keyword>
<dbReference type="EMBL" id="VFOS01000001">
    <property type="protein sequence ID" value="TQL64240.1"/>
    <property type="molecule type" value="Genomic_DNA"/>
</dbReference>
<evidence type="ECO:0000313" key="3">
    <source>
        <dbReference type="EMBL" id="TQL64240.1"/>
    </source>
</evidence>
<feature type="region of interest" description="Disordered" evidence="1">
    <location>
        <begin position="1"/>
        <end position="22"/>
    </location>
</feature>
<organism evidence="3 4">
    <name type="scientific">Rarobacter faecitabidus</name>
    <dbReference type="NCBI Taxonomy" id="13243"/>
    <lineage>
        <taxon>Bacteria</taxon>
        <taxon>Bacillati</taxon>
        <taxon>Actinomycetota</taxon>
        <taxon>Actinomycetes</taxon>
        <taxon>Micrococcales</taxon>
        <taxon>Rarobacteraceae</taxon>
        <taxon>Rarobacter</taxon>
    </lineage>
</organism>
<keyword evidence="2" id="KW-1133">Transmembrane helix</keyword>
<proteinExistence type="predicted"/>
<dbReference type="AlphaFoldDB" id="A0A542ZVN9"/>
<feature type="transmembrane region" description="Helical" evidence="2">
    <location>
        <begin position="200"/>
        <end position="226"/>
    </location>
</feature>